<feature type="signal peptide" evidence="2">
    <location>
        <begin position="1"/>
        <end position="24"/>
    </location>
</feature>
<evidence type="ECO:0000256" key="2">
    <source>
        <dbReference type="SAM" id="SignalP"/>
    </source>
</evidence>
<dbReference type="Pfam" id="PF13205">
    <property type="entry name" value="Big_5"/>
    <property type="match status" value="1"/>
</dbReference>
<evidence type="ECO:0000313" key="4">
    <source>
        <dbReference type="EMBL" id="KAB7732508.1"/>
    </source>
</evidence>
<dbReference type="Proteomes" id="UP000488299">
    <property type="component" value="Unassembled WGS sequence"/>
</dbReference>
<dbReference type="RefSeq" id="WP_152121870.1">
    <property type="nucleotide sequence ID" value="NZ_WELI01000001.1"/>
</dbReference>
<comment type="caution">
    <text evidence="4">The sequence shown here is derived from an EMBL/GenBank/DDBJ whole genome shotgun (WGS) entry which is preliminary data.</text>
</comment>
<evidence type="ECO:0000259" key="3">
    <source>
        <dbReference type="Pfam" id="PF13205"/>
    </source>
</evidence>
<sequence length="548" mass="61540">MSLRISFFLVLLSLPFLLQNCAQVANPPGGKKDTLAPKLVSSIPKNRQLNVQGKTIELLFDEYVSAENLQQKILITPQDTNPFVVRQLPQGFRLVFNQNFKPNTTYTISFADAIRDVTERNVAENPKLVFSTGPAIDSLRLGGTILDADTKQPILGMVVGLFAPDDTLPVQRKRPQYFARTDSNGVYLIENIKTAAYKPFAFEDKDLNLVNNQPGERVAFRDSLVNLNRNYDDVNLVAFRGYVKPRITRRERTDETMGLELSSGIASYRLQPQIPSSSTLTPVDSVISFLERPTLIRIYKPEGRAAGDTIPVLITTIDSVGNANELRERLYFSPLKSRARDRVVLGQDVDPKSGEAIDNNQVFTVTFNKPIKTLTPDLIRIYRSDSTKALPASATSFSFSNGNTRLTITARTNIADTLNLLFRRGAFMSIQNDTSARARLQYRVLNTEDFGLISGQVNRPTGEKFIVELTDENYKVIRSVANTPNYVFARLKPGRYRVRLILDRNGNGRRDTGNIQKLIQPEEIIYHPGFQKGIIPLKADFELGDINF</sequence>
<keyword evidence="5" id="KW-1185">Reference proteome</keyword>
<evidence type="ECO:0000313" key="5">
    <source>
        <dbReference type="Proteomes" id="UP000488299"/>
    </source>
</evidence>
<reference evidence="4 5" key="1">
    <citation type="submission" date="2019-10" db="EMBL/GenBank/DDBJ databases">
        <title>Rudanella paleaurantiibacter sp. nov., isolated from sludge.</title>
        <authorList>
            <person name="Xu S.Q."/>
        </authorList>
    </citation>
    <scope>NUCLEOTIDE SEQUENCE [LARGE SCALE GENOMIC DNA]</scope>
    <source>
        <strain evidence="4 5">HX-22-17</strain>
    </source>
</reference>
<proteinExistence type="predicted"/>
<dbReference type="InterPro" id="IPR032812">
    <property type="entry name" value="SbsA_Ig"/>
</dbReference>
<gene>
    <name evidence="4" type="ORF">F5984_00670</name>
</gene>
<keyword evidence="1 2" id="KW-0732">Signal</keyword>
<name>A0A7J5U3T7_9BACT</name>
<feature type="chain" id="PRO_5029442243" description="SbsA Ig-like domain-containing protein" evidence="2">
    <location>
        <begin position="25"/>
        <end position="548"/>
    </location>
</feature>
<organism evidence="4 5">
    <name type="scientific">Rudanella paleaurantiibacter</name>
    <dbReference type="NCBI Taxonomy" id="2614655"/>
    <lineage>
        <taxon>Bacteria</taxon>
        <taxon>Pseudomonadati</taxon>
        <taxon>Bacteroidota</taxon>
        <taxon>Cytophagia</taxon>
        <taxon>Cytophagales</taxon>
        <taxon>Cytophagaceae</taxon>
        <taxon>Rudanella</taxon>
    </lineage>
</organism>
<feature type="domain" description="SbsA Ig-like" evidence="3">
    <location>
        <begin position="33"/>
        <end position="132"/>
    </location>
</feature>
<evidence type="ECO:0000256" key="1">
    <source>
        <dbReference type="ARBA" id="ARBA00022729"/>
    </source>
</evidence>
<dbReference type="AlphaFoldDB" id="A0A7J5U3T7"/>
<accession>A0A7J5U3T7</accession>
<dbReference type="EMBL" id="WELI01000001">
    <property type="protein sequence ID" value="KAB7732508.1"/>
    <property type="molecule type" value="Genomic_DNA"/>
</dbReference>
<protein>
    <recommendedName>
        <fullName evidence="3">SbsA Ig-like domain-containing protein</fullName>
    </recommendedName>
</protein>